<reference evidence="2" key="1">
    <citation type="submission" date="2019-09" db="EMBL/GenBank/DDBJ databases">
        <title>Characterisation of the sponge microbiome using genome-centric metagenomics.</title>
        <authorList>
            <person name="Engelberts J.P."/>
            <person name="Robbins S.J."/>
            <person name="De Goeij J.M."/>
            <person name="Aranda M."/>
            <person name="Bell S.C."/>
            <person name="Webster N.S."/>
        </authorList>
    </citation>
    <scope>NUCLEOTIDE SEQUENCE</scope>
    <source>
        <strain evidence="2">SB0676_bin_10</strain>
    </source>
</reference>
<dbReference type="InterPro" id="IPR038695">
    <property type="entry name" value="Saro_0823-like_sf"/>
</dbReference>
<proteinExistence type="predicted"/>
<organism evidence="2">
    <name type="scientific">Synechococcus sp. SB0676_bin_10</name>
    <dbReference type="NCBI Taxonomy" id="2604869"/>
    <lineage>
        <taxon>Bacteria</taxon>
        <taxon>Bacillati</taxon>
        <taxon>Cyanobacteriota</taxon>
        <taxon>Cyanophyceae</taxon>
        <taxon>Synechococcales</taxon>
        <taxon>Synechococcaceae</taxon>
        <taxon>Synechococcus</taxon>
    </lineage>
</organism>
<dbReference type="InterPro" id="IPR003795">
    <property type="entry name" value="DUF192"/>
</dbReference>
<dbReference type="Pfam" id="PF02643">
    <property type="entry name" value="DUF192"/>
    <property type="match status" value="1"/>
</dbReference>
<dbReference type="PANTHER" id="PTHR37953:SF1">
    <property type="entry name" value="UPF0127 PROTEIN MJ1496"/>
    <property type="match status" value="1"/>
</dbReference>
<protein>
    <submittedName>
        <fullName evidence="2">DUF192 domain-containing protein</fullName>
    </submittedName>
</protein>
<name>A0A6B1F5L7_9SYNE</name>
<dbReference type="AlphaFoldDB" id="A0A6B1F5L7"/>
<accession>A0A6B1F5L7</accession>
<dbReference type="PANTHER" id="PTHR37953">
    <property type="entry name" value="UPF0127 PROTEIN MJ1496"/>
    <property type="match status" value="1"/>
</dbReference>
<feature type="signal peptide" evidence="1">
    <location>
        <begin position="1"/>
        <end position="18"/>
    </location>
</feature>
<sequence length="189" mass="20928">MAWLLVNLLAPAAALSQAALPTQTLPIRAQVCGPVLGERQHQPPATTCVALEVPDTPQEYSIGLMGRSRLLPERGMWFRFNQQEASFWMRNVLIPLDLVFLEQYDPHGNGNEDPTGVLPTAHIVKVAHDVPPCRAMPCPTYNAGQPVDHVVELAAGEARRRNWTEGTVLDFSWLQDPGGENDRSRSTRD</sequence>
<comment type="caution">
    <text evidence="2">The sequence shown here is derived from an EMBL/GenBank/DDBJ whole genome shotgun (WGS) entry which is preliminary data.</text>
</comment>
<keyword evidence="1" id="KW-0732">Signal</keyword>
<dbReference type="EMBL" id="VYDO01000006">
    <property type="protein sequence ID" value="MYG37457.1"/>
    <property type="molecule type" value="Genomic_DNA"/>
</dbReference>
<feature type="chain" id="PRO_5025495289" evidence="1">
    <location>
        <begin position="19"/>
        <end position="189"/>
    </location>
</feature>
<evidence type="ECO:0000256" key="1">
    <source>
        <dbReference type="SAM" id="SignalP"/>
    </source>
</evidence>
<dbReference type="Gene3D" id="2.60.120.1140">
    <property type="entry name" value="Protein of unknown function DUF192"/>
    <property type="match status" value="1"/>
</dbReference>
<gene>
    <name evidence="2" type="ORF">F4162_00150</name>
</gene>
<evidence type="ECO:0000313" key="2">
    <source>
        <dbReference type="EMBL" id="MYG37457.1"/>
    </source>
</evidence>